<protein>
    <recommendedName>
        <fullName evidence="4">Protein trunk</fullName>
    </recommendedName>
</protein>
<proteinExistence type="predicted"/>
<dbReference type="Gene3D" id="2.10.90.10">
    <property type="entry name" value="Cystine-knot cytokines"/>
    <property type="match status" value="1"/>
</dbReference>
<evidence type="ECO:0000313" key="2">
    <source>
        <dbReference type="EnsemblMetazoa" id="G1542.10:cds"/>
    </source>
</evidence>
<sequence length="418" mass="48296">MASLRLCLVTSVWRRHETVNPGNWNNLQILNARDALSCTSKFTSRPTYNDWITSVEAVPRSGRTIQRGCYLCDGQSQACLPASKAAPLCPVSEMISITRENQTSYYCSNDRAMVAASPVLKVQSKYNIIHLLLCVLMMTNCVSAFPSSPIVKQDKNRTVVVFNNQVCRPVDPQHLTQAMGEFFDPSKMALDEATVKRSIDKDLMQSDDPSVDDDEEDDDDELYSDNDDDDDDEEASDKSKSSDKSSYIHKYTEDPKHPNYLKSIQFMRRKRDTKRYESVDEFKTQYQVLMESKANRKQFKRFIRKSKKLKQNKKLPWTCKTKKIWLAMEEGYFPNYLRSAQCKSKKCFFNLNDCIPRKYAVNILKRDPNNCNPVPSVGLNTTYEERWFLDKYHVTVFCECGVGSGRRRGKKARRPRRS</sequence>
<dbReference type="PANTHER" id="PTHR39940">
    <property type="entry name" value="PROTHORACICOTROPIC HORMONE, ISOFORM F"/>
    <property type="match status" value="1"/>
</dbReference>
<dbReference type="InterPro" id="IPR029034">
    <property type="entry name" value="Cystine-knot_cytokine"/>
</dbReference>
<dbReference type="PANTHER" id="PTHR39940:SF1">
    <property type="entry name" value="PROTHORACICOTROPIC HORMONE, ISOFORM F"/>
    <property type="match status" value="1"/>
</dbReference>
<keyword evidence="3" id="KW-1185">Reference proteome</keyword>
<dbReference type="EnsemblMetazoa" id="G1542.10">
    <property type="protein sequence ID" value="G1542.10:cds"/>
    <property type="gene ID" value="G1542"/>
</dbReference>
<feature type="region of interest" description="Disordered" evidence="1">
    <location>
        <begin position="199"/>
        <end position="256"/>
    </location>
</feature>
<dbReference type="Proteomes" id="UP000005408">
    <property type="component" value="Unassembled WGS sequence"/>
</dbReference>
<reference evidence="2" key="1">
    <citation type="submission" date="2022-08" db="UniProtKB">
        <authorList>
            <consortium name="EnsemblMetazoa"/>
        </authorList>
    </citation>
    <scope>IDENTIFICATION</scope>
    <source>
        <strain evidence="2">05x7-T-G4-1.051#20</strain>
    </source>
</reference>
<accession>A0A8W8IQQ9</accession>
<feature type="compositionally biased region" description="Acidic residues" evidence="1">
    <location>
        <begin position="209"/>
        <end position="235"/>
    </location>
</feature>
<name>A0A8W8IQQ9_MAGGI</name>
<dbReference type="AlphaFoldDB" id="A0A8W8IQQ9"/>
<dbReference type="InterPro" id="IPR052876">
    <property type="entry name" value="Insect_Hormone_Regulators"/>
</dbReference>
<dbReference type="SUPFAM" id="SSF57501">
    <property type="entry name" value="Cystine-knot cytokines"/>
    <property type="match status" value="1"/>
</dbReference>
<evidence type="ECO:0000256" key="1">
    <source>
        <dbReference type="SAM" id="MobiDB-lite"/>
    </source>
</evidence>
<evidence type="ECO:0000313" key="3">
    <source>
        <dbReference type="Proteomes" id="UP000005408"/>
    </source>
</evidence>
<organism evidence="2 3">
    <name type="scientific">Magallana gigas</name>
    <name type="common">Pacific oyster</name>
    <name type="synonym">Crassostrea gigas</name>
    <dbReference type="NCBI Taxonomy" id="29159"/>
    <lineage>
        <taxon>Eukaryota</taxon>
        <taxon>Metazoa</taxon>
        <taxon>Spiralia</taxon>
        <taxon>Lophotrochozoa</taxon>
        <taxon>Mollusca</taxon>
        <taxon>Bivalvia</taxon>
        <taxon>Autobranchia</taxon>
        <taxon>Pteriomorphia</taxon>
        <taxon>Ostreida</taxon>
        <taxon>Ostreoidea</taxon>
        <taxon>Ostreidae</taxon>
        <taxon>Magallana</taxon>
    </lineage>
</organism>
<evidence type="ECO:0008006" key="4">
    <source>
        <dbReference type="Google" id="ProtNLM"/>
    </source>
</evidence>